<proteinExistence type="inferred from homology"/>
<dbReference type="GO" id="GO:0005730">
    <property type="term" value="C:nucleolus"/>
    <property type="evidence" value="ECO:0007669"/>
    <property type="project" value="TreeGrafter"/>
</dbReference>
<evidence type="ECO:0000256" key="1">
    <source>
        <dbReference type="ARBA" id="ARBA00007473"/>
    </source>
</evidence>
<dbReference type="PANTHER" id="PTHR14490">
    <property type="entry name" value="ZINC FINGER, ZZ TYPE"/>
    <property type="match status" value="1"/>
</dbReference>
<evidence type="ECO:0000259" key="3">
    <source>
        <dbReference type="Pfam" id="PF12936"/>
    </source>
</evidence>
<feature type="compositionally biased region" description="Basic and acidic residues" evidence="2">
    <location>
        <begin position="522"/>
        <end position="532"/>
    </location>
</feature>
<comment type="similarity">
    <text evidence="1">Belongs to the KRI1 family.</text>
</comment>
<feature type="region of interest" description="Disordered" evidence="2">
    <location>
        <begin position="259"/>
        <end position="296"/>
    </location>
</feature>
<dbReference type="InterPro" id="IPR024626">
    <property type="entry name" value="Kri1-like_C"/>
</dbReference>
<dbReference type="OrthoDB" id="10252032at2759"/>
<evidence type="ECO:0000256" key="2">
    <source>
        <dbReference type="SAM" id="MobiDB-lite"/>
    </source>
</evidence>
<feature type="compositionally biased region" description="Basic and acidic residues" evidence="2">
    <location>
        <begin position="348"/>
        <end position="358"/>
    </location>
</feature>
<dbReference type="InterPro" id="IPR018034">
    <property type="entry name" value="Kri1"/>
</dbReference>
<feature type="domain" description="Kri1-like C-terminal" evidence="3">
    <location>
        <begin position="440"/>
        <end position="526"/>
    </location>
</feature>
<feature type="compositionally biased region" description="Acidic residues" evidence="2">
    <location>
        <begin position="53"/>
        <end position="70"/>
    </location>
</feature>
<gene>
    <name evidence="4" type="ORF">EJ06DRAFT_477008</name>
</gene>
<evidence type="ECO:0000313" key="4">
    <source>
        <dbReference type="EMBL" id="KAF2400300.1"/>
    </source>
</evidence>
<feature type="compositionally biased region" description="Basic residues" evidence="2">
    <location>
        <begin position="507"/>
        <end position="521"/>
    </location>
</feature>
<dbReference type="Pfam" id="PF12936">
    <property type="entry name" value="Kri1_C"/>
    <property type="match status" value="1"/>
</dbReference>
<evidence type="ECO:0000313" key="5">
    <source>
        <dbReference type="Proteomes" id="UP000799640"/>
    </source>
</evidence>
<feature type="region of interest" description="Disordered" evidence="2">
    <location>
        <begin position="163"/>
        <end position="195"/>
    </location>
</feature>
<dbReference type="AlphaFoldDB" id="A0A6G1HWA3"/>
<protein>
    <submittedName>
        <fullName evidence="4">Krr1-domain-containing protein</fullName>
    </submittedName>
</protein>
<reference evidence="4" key="1">
    <citation type="journal article" date="2020" name="Stud. Mycol.">
        <title>101 Dothideomycetes genomes: a test case for predicting lifestyles and emergence of pathogens.</title>
        <authorList>
            <person name="Haridas S."/>
            <person name="Albert R."/>
            <person name="Binder M."/>
            <person name="Bloem J."/>
            <person name="Labutti K."/>
            <person name="Salamov A."/>
            <person name="Andreopoulos B."/>
            <person name="Baker S."/>
            <person name="Barry K."/>
            <person name="Bills G."/>
            <person name="Bluhm B."/>
            <person name="Cannon C."/>
            <person name="Castanera R."/>
            <person name="Culley D."/>
            <person name="Daum C."/>
            <person name="Ezra D."/>
            <person name="Gonzalez J."/>
            <person name="Henrissat B."/>
            <person name="Kuo A."/>
            <person name="Liang C."/>
            <person name="Lipzen A."/>
            <person name="Lutzoni F."/>
            <person name="Magnuson J."/>
            <person name="Mondo S."/>
            <person name="Nolan M."/>
            <person name="Ohm R."/>
            <person name="Pangilinan J."/>
            <person name="Park H.-J."/>
            <person name="Ramirez L."/>
            <person name="Alfaro M."/>
            <person name="Sun H."/>
            <person name="Tritt A."/>
            <person name="Yoshinaga Y."/>
            <person name="Zwiers L.-H."/>
            <person name="Turgeon B."/>
            <person name="Goodwin S."/>
            <person name="Spatafora J."/>
            <person name="Crous P."/>
            <person name="Grigoriev I."/>
        </authorList>
    </citation>
    <scope>NUCLEOTIDE SEQUENCE</scope>
    <source>
        <strain evidence="4">CBS 262.69</strain>
    </source>
</reference>
<accession>A0A6G1HWA3</accession>
<dbReference type="PANTHER" id="PTHR14490:SF5">
    <property type="entry name" value="PROTEIN KRI1 HOMOLOG"/>
    <property type="match status" value="1"/>
</dbReference>
<feature type="region of interest" description="Disordered" evidence="2">
    <location>
        <begin position="343"/>
        <end position="386"/>
    </location>
</feature>
<dbReference type="Proteomes" id="UP000799640">
    <property type="component" value="Unassembled WGS sequence"/>
</dbReference>
<feature type="region of interest" description="Disordered" evidence="2">
    <location>
        <begin position="502"/>
        <end position="584"/>
    </location>
</feature>
<dbReference type="GO" id="GO:0000447">
    <property type="term" value="P:endonucleolytic cleavage in ITS1 to separate SSU-rRNA from 5.8S rRNA and LSU-rRNA from tricistronic rRNA transcript (SSU-rRNA, 5.8S rRNA, LSU-rRNA)"/>
    <property type="evidence" value="ECO:0007669"/>
    <property type="project" value="TreeGrafter"/>
</dbReference>
<sequence>MKSLLDDSASEDSDSDSGVKLNINEEFARRFEHNKKRAERHKLEEKYGPAGKDDDESETSSEDESEDDYAELATGELDAVIEDTLKAIRSKDPRVYDADHKFYPDIEPEGETKKVEKEKPMYLKDYHMKNLLEGGGEGEAAPRTYVQEQADIKQSIVQELNAAVDGDDSEEDNFLVRKSKPEPQRALPIPDPSLAEREPETFLSNFMASRAWVPGSSSRFQALESDDEEEEARAEAFEIAYNLRFEDPNLSNQKLMTHARDAVAKNTVRREEKSSRKKVREREQEKKEERKRERELEKARLKKLRIEEMEEKVKLIREAAGAMGKAVNLEEWADVLEQDFDSSQWDEEMQRRFGKDYYDGGEQGSDSEVEEAEKKHKKPKKPQWDDDIDIKDLVPEFAVEEAVVPPVLSDEDAEEEKVAQNHKKALADAKSAARRDRRLIEALVDQTLPLTTADASSASVAPFRYRETSPTTFGLTAADILAADDAQLNQFVGLKKLAAFRDPQRKSKDKKKLGKKARLRQWRKETFGREDGPPPEAIFDPNALQAINEFPSKRKESSATAGAPPGEEKAKRKRKKKSKDAVVA</sequence>
<keyword evidence="5" id="KW-1185">Reference proteome</keyword>
<dbReference type="Pfam" id="PF05178">
    <property type="entry name" value="Kri1"/>
    <property type="match status" value="1"/>
</dbReference>
<dbReference type="GO" id="GO:0030686">
    <property type="term" value="C:90S preribosome"/>
    <property type="evidence" value="ECO:0007669"/>
    <property type="project" value="TreeGrafter"/>
</dbReference>
<name>A0A6G1HWA3_9PEZI</name>
<organism evidence="4 5">
    <name type="scientific">Trichodelitschia bisporula</name>
    <dbReference type="NCBI Taxonomy" id="703511"/>
    <lineage>
        <taxon>Eukaryota</taxon>
        <taxon>Fungi</taxon>
        <taxon>Dikarya</taxon>
        <taxon>Ascomycota</taxon>
        <taxon>Pezizomycotina</taxon>
        <taxon>Dothideomycetes</taxon>
        <taxon>Dothideomycetes incertae sedis</taxon>
        <taxon>Phaeotrichales</taxon>
        <taxon>Phaeotrichaceae</taxon>
        <taxon>Trichodelitschia</taxon>
    </lineage>
</organism>
<feature type="region of interest" description="Disordered" evidence="2">
    <location>
        <begin position="1"/>
        <end position="76"/>
    </location>
</feature>
<dbReference type="EMBL" id="ML996695">
    <property type="protein sequence ID" value="KAF2400300.1"/>
    <property type="molecule type" value="Genomic_DNA"/>
</dbReference>